<dbReference type="InterPro" id="IPR005474">
    <property type="entry name" value="Transketolase_N"/>
</dbReference>
<dbReference type="OrthoDB" id="9759664at2"/>
<dbReference type="Pfam" id="PF00456">
    <property type="entry name" value="Transketolase_N"/>
    <property type="match status" value="1"/>
</dbReference>
<comment type="cofactor">
    <cofactor evidence="10">
        <name>Mg(2+)</name>
        <dbReference type="ChEBI" id="CHEBI:18420"/>
    </cofactor>
</comment>
<feature type="domain" description="Pyruvate dehydrogenase E1 component middle" evidence="12">
    <location>
        <begin position="493"/>
        <end position="701"/>
    </location>
</feature>
<dbReference type="PANTHER" id="PTHR43825:SF3">
    <property type="entry name" value="PYRUVATE DEHYDROGENASE E1 COMPONENT"/>
    <property type="match status" value="1"/>
</dbReference>
<dbReference type="PANTHER" id="PTHR43825">
    <property type="entry name" value="PYRUVATE DEHYDROGENASE E1 COMPONENT"/>
    <property type="match status" value="1"/>
</dbReference>
<evidence type="ECO:0000256" key="10">
    <source>
        <dbReference type="PIRSR" id="PIRSR000156-1"/>
    </source>
</evidence>
<organism evidence="14 15">
    <name type="scientific">Gimesia chilikensis</name>
    <dbReference type="NCBI Taxonomy" id="2605989"/>
    <lineage>
        <taxon>Bacteria</taxon>
        <taxon>Pseudomonadati</taxon>
        <taxon>Planctomycetota</taxon>
        <taxon>Planctomycetia</taxon>
        <taxon>Planctomycetales</taxon>
        <taxon>Planctomycetaceae</taxon>
        <taxon>Gimesia</taxon>
    </lineage>
</organism>
<dbReference type="InterPro" id="IPR029061">
    <property type="entry name" value="THDP-binding"/>
</dbReference>
<dbReference type="InterPro" id="IPR041621">
    <property type="entry name" value="PDH_E1_M"/>
</dbReference>
<keyword evidence="7 9" id="KW-0670">Pyruvate</keyword>
<dbReference type="InterPro" id="IPR055152">
    <property type="entry name" value="Transketolase-like_C_2"/>
</dbReference>
<dbReference type="FunFam" id="3.40.50.970:FF:000011">
    <property type="entry name" value="Pyruvate dehydrogenase E1 component"/>
    <property type="match status" value="1"/>
</dbReference>
<evidence type="ECO:0000256" key="9">
    <source>
        <dbReference type="PIRNR" id="PIRNR000156"/>
    </source>
</evidence>
<dbReference type="InterPro" id="IPR009014">
    <property type="entry name" value="Transketo_C/PFOR_II"/>
</dbReference>
<evidence type="ECO:0000256" key="7">
    <source>
        <dbReference type="ARBA" id="ARBA00023317"/>
    </source>
</evidence>
<dbReference type="SUPFAM" id="SSF52922">
    <property type="entry name" value="TK C-terminal domain-like"/>
    <property type="match status" value="1"/>
</dbReference>
<dbReference type="NCBIfam" id="TIGR00759">
    <property type="entry name" value="aceE"/>
    <property type="match status" value="1"/>
</dbReference>
<evidence type="ECO:0000259" key="13">
    <source>
        <dbReference type="Pfam" id="PF22613"/>
    </source>
</evidence>
<dbReference type="RefSeq" id="WP_145186728.1">
    <property type="nucleotide sequence ID" value="NZ_CP036266.1"/>
</dbReference>
<evidence type="ECO:0000256" key="2">
    <source>
        <dbReference type="ARBA" id="ARBA00003157"/>
    </source>
</evidence>
<evidence type="ECO:0000313" key="14">
    <source>
        <dbReference type="EMBL" id="QDT21822.1"/>
    </source>
</evidence>
<feature type="domain" description="Transketolase N-terminal" evidence="11">
    <location>
        <begin position="82"/>
        <end position="302"/>
    </location>
</feature>
<evidence type="ECO:0000256" key="8">
    <source>
        <dbReference type="ARBA" id="ARBA00051231"/>
    </source>
</evidence>
<dbReference type="Proteomes" id="UP000320421">
    <property type="component" value="Chromosome"/>
</dbReference>
<comment type="catalytic activity">
    <reaction evidence="8 9">
        <text>N(6)-[(R)-lipoyl]-L-lysyl-[protein] + pyruvate + H(+) = N(6)-[(R)-S(8)-acetyldihydrolipoyl]-L-lysyl-[protein] + CO2</text>
        <dbReference type="Rhea" id="RHEA:19189"/>
        <dbReference type="Rhea" id="RHEA-COMP:10474"/>
        <dbReference type="Rhea" id="RHEA-COMP:10478"/>
        <dbReference type="ChEBI" id="CHEBI:15361"/>
        <dbReference type="ChEBI" id="CHEBI:15378"/>
        <dbReference type="ChEBI" id="CHEBI:16526"/>
        <dbReference type="ChEBI" id="CHEBI:83099"/>
        <dbReference type="ChEBI" id="CHEBI:83111"/>
        <dbReference type="EC" id="1.2.4.1"/>
    </reaction>
</comment>
<evidence type="ECO:0000256" key="1">
    <source>
        <dbReference type="ARBA" id="ARBA00001964"/>
    </source>
</evidence>
<evidence type="ECO:0000256" key="3">
    <source>
        <dbReference type="ARBA" id="ARBA00012281"/>
    </source>
</evidence>
<keyword evidence="10" id="KW-0460">Magnesium</keyword>
<evidence type="ECO:0000256" key="6">
    <source>
        <dbReference type="ARBA" id="ARBA00023052"/>
    </source>
</evidence>
<feature type="domain" description="Transketolase-like C-terminal" evidence="13">
    <location>
        <begin position="719"/>
        <end position="855"/>
    </location>
</feature>
<dbReference type="Gene3D" id="3.40.50.970">
    <property type="match status" value="2"/>
</dbReference>
<evidence type="ECO:0000259" key="12">
    <source>
        <dbReference type="Pfam" id="PF17831"/>
    </source>
</evidence>
<dbReference type="Pfam" id="PF17831">
    <property type="entry name" value="PDH_E1_M"/>
    <property type="match status" value="1"/>
</dbReference>
<accession>A0A517PR27</accession>
<dbReference type="GO" id="GO:0046872">
    <property type="term" value="F:metal ion binding"/>
    <property type="evidence" value="ECO:0007669"/>
    <property type="project" value="UniProtKB-KW"/>
</dbReference>
<evidence type="ECO:0000313" key="15">
    <source>
        <dbReference type="Proteomes" id="UP000320421"/>
    </source>
</evidence>
<dbReference type="InterPro" id="IPR035807">
    <property type="entry name" value="PDC_E1_N"/>
</dbReference>
<dbReference type="Pfam" id="PF22613">
    <property type="entry name" value="Transketolase_C_1"/>
    <property type="match status" value="1"/>
</dbReference>
<proteinExistence type="predicted"/>
<evidence type="ECO:0000256" key="4">
    <source>
        <dbReference type="ARBA" id="ARBA00017172"/>
    </source>
</evidence>
<reference evidence="14 15" key="1">
    <citation type="submission" date="2019-02" db="EMBL/GenBank/DDBJ databases">
        <title>Deep-cultivation of Planctomycetes and their phenomic and genomic characterization uncovers novel biology.</title>
        <authorList>
            <person name="Wiegand S."/>
            <person name="Jogler M."/>
            <person name="Boedeker C."/>
            <person name="Pinto D."/>
            <person name="Vollmers J."/>
            <person name="Rivas-Marin E."/>
            <person name="Kohn T."/>
            <person name="Peeters S.H."/>
            <person name="Heuer A."/>
            <person name="Rast P."/>
            <person name="Oberbeckmann S."/>
            <person name="Bunk B."/>
            <person name="Jeske O."/>
            <person name="Meyerdierks A."/>
            <person name="Storesund J.E."/>
            <person name="Kallscheuer N."/>
            <person name="Luecker S."/>
            <person name="Lage O.M."/>
            <person name="Pohl T."/>
            <person name="Merkel B.J."/>
            <person name="Hornburger P."/>
            <person name="Mueller R.-W."/>
            <person name="Bruemmer F."/>
            <person name="Labrenz M."/>
            <person name="Spormann A.M."/>
            <person name="Op den Camp H."/>
            <person name="Overmann J."/>
            <person name="Amann R."/>
            <person name="Jetten M.S.M."/>
            <person name="Mascher T."/>
            <person name="Medema M.H."/>
            <person name="Devos D.P."/>
            <person name="Kaster A.-K."/>
            <person name="Ovreas L."/>
            <person name="Rohde M."/>
            <person name="Galperin M.Y."/>
            <person name="Jogler C."/>
        </authorList>
    </citation>
    <scope>NUCLEOTIDE SEQUENCE [LARGE SCALE GENOMIC DNA]</scope>
    <source>
        <strain evidence="14 15">HG66A1</strain>
    </source>
</reference>
<evidence type="ECO:0000256" key="5">
    <source>
        <dbReference type="ARBA" id="ARBA00023002"/>
    </source>
</evidence>
<gene>
    <name evidence="14" type="primary">aceE</name>
    <name evidence="14" type="ORF">HG66A1_36250</name>
</gene>
<feature type="binding site" evidence="10">
    <location>
        <position position="267"/>
    </location>
    <ligand>
        <name>Mg(2+)</name>
        <dbReference type="ChEBI" id="CHEBI:18420"/>
    </ligand>
</feature>
<dbReference type="InterPro" id="IPR051157">
    <property type="entry name" value="PDH/Transketolase"/>
</dbReference>
<keyword evidence="15" id="KW-1185">Reference proteome</keyword>
<comment type="function">
    <text evidence="2 9">Component of the pyruvate dehydrogenase (PDH) complex, that catalyzes the overall conversion of pyruvate to acetyl-CoA and CO(2).</text>
</comment>
<feature type="binding site" evidence="10">
    <location>
        <position position="265"/>
    </location>
    <ligand>
        <name>Mg(2+)</name>
        <dbReference type="ChEBI" id="CHEBI:18420"/>
    </ligand>
</feature>
<keyword evidence="10" id="KW-0479">Metal-binding</keyword>
<dbReference type="AlphaFoldDB" id="A0A517PR27"/>
<feature type="binding site" evidence="10">
    <location>
        <position position="235"/>
    </location>
    <ligand>
        <name>Mg(2+)</name>
        <dbReference type="ChEBI" id="CHEBI:18420"/>
    </ligand>
</feature>
<dbReference type="EC" id="1.2.4.1" evidence="3 9"/>
<name>A0A517PR27_9PLAN</name>
<dbReference type="EMBL" id="CP036266">
    <property type="protein sequence ID" value="QDT21822.1"/>
    <property type="molecule type" value="Genomic_DNA"/>
</dbReference>
<protein>
    <recommendedName>
        <fullName evidence="4 9">Pyruvate dehydrogenase E1 component</fullName>
        <ecNumber evidence="3 9">1.2.4.1</ecNumber>
    </recommendedName>
</protein>
<keyword evidence="6 9" id="KW-0786">Thiamine pyrophosphate</keyword>
<sequence>MAEQTVTGAVPGVDPAELEEWFESLDDLIIRYGKERVQHVLATLQERAYRQGVTMPFTANTPYINTIPQDDQPLFPGNREIERRIKSIIRWNAMAMVVRANKDHDGIGGHISTYASAATLWEIGFNHFFHSRTEDHSGDVVYFQGHASPGVYARAFVEGRLTEENLQRFRQELPRGGGLSSYPHPWLMPDFWQFPTVSMGLGPIMSIYHARFLRYLHNRGIMDTSQSKVWCFVGDGETDEPETLGAITLASREHLDNLIFVINCNLQRLDGPVRGNGKIIQELEAAFRGAGWNCLKVIWGSDWDPLLSEDEDGLLVKRMGEVVDGQYQKYVVESGSYIRDHFFGENPELLKMAEHLSDEQIKKMNRGGHDPEKVYAAFKAATEHTGSPTVILAKTIKGYGLGEAGEGRNVAHNVKKANEEELRDFRSRFGIPIRDEDVKNTPFYRPEEGSPEMQYLQERRKELGGYLPERKPTEERLETPTLESLGKFMDSMAGKKGSTTGALGILLATLLRDKVVGKRIVPIIPDEARTFGMEGLFKQCGIYASQGQLYEPVDRDQLMYYKEAKDGQILEEGINEAGAISSFIAAGTAYSNQGVNMIPFYVYYSMFGFQRVGDLVWAAADSRTKGFLLGGTSGRTTLNGEGLQHQDGHSHIMASTVPTLHAYDPAYAYELAVIIQDGMRRMYQEGEEIFYYLSVYNENYEMAPMPEGDDVVDGIIKGIYKFRSLEADKPAVDARPQLFGSGPILREVLRAQEILAEKYQIATDVWSVTSYNELARDVKDAERYNRLHPDAEPQKSFLETTFEGVAGPFIASSDNIKIVADQIREGIPGNYCVLGTDGFGRSETRESLRRHFEIDAENVVLATLVELADEGKFDKSKLAAIIQDLGIDPEKVNPRLA</sequence>
<dbReference type="SUPFAM" id="SSF52518">
    <property type="entry name" value="Thiamin diphosphate-binding fold (THDP-binding)"/>
    <property type="match status" value="2"/>
</dbReference>
<dbReference type="InterPro" id="IPR004660">
    <property type="entry name" value="PDH_E1"/>
</dbReference>
<dbReference type="GO" id="GO:0004739">
    <property type="term" value="F:pyruvate dehydrogenase (acetyl-transferring) activity"/>
    <property type="evidence" value="ECO:0007669"/>
    <property type="project" value="UniProtKB-EC"/>
</dbReference>
<comment type="cofactor">
    <cofactor evidence="1 9">
        <name>thiamine diphosphate</name>
        <dbReference type="ChEBI" id="CHEBI:58937"/>
    </cofactor>
</comment>
<keyword evidence="5 9" id="KW-0560">Oxidoreductase</keyword>
<dbReference type="CDD" id="cd02017">
    <property type="entry name" value="TPP_E1_EcPDC_like"/>
    <property type="match status" value="1"/>
</dbReference>
<dbReference type="Gene3D" id="3.40.50.920">
    <property type="match status" value="1"/>
</dbReference>
<dbReference type="PIRSF" id="PIRSF000156">
    <property type="entry name" value="Pyruvate_dh_E1"/>
    <property type="match status" value="1"/>
</dbReference>
<evidence type="ECO:0000259" key="11">
    <source>
        <dbReference type="Pfam" id="PF00456"/>
    </source>
</evidence>